<organism evidence="9 10">
    <name type="scientific">Flavimaribacter sediminis</name>
    <dbReference type="NCBI Taxonomy" id="2865987"/>
    <lineage>
        <taxon>Bacteria</taxon>
        <taxon>Pseudomonadati</taxon>
        <taxon>Pseudomonadota</taxon>
        <taxon>Alphaproteobacteria</taxon>
        <taxon>Hyphomicrobiales</taxon>
        <taxon>Rhizobiaceae</taxon>
        <taxon>Flavimaribacter</taxon>
    </lineage>
</organism>
<dbReference type="InterPro" id="IPR001851">
    <property type="entry name" value="ABC_transp_permease"/>
</dbReference>
<proteinExistence type="predicted"/>
<feature type="transmembrane region" description="Helical" evidence="8">
    <location>
        <begin position="283"/>
        <end position="301"/>
    </location>
</feature>
<evidence type="ECO:0000256" key="4">
    <source>
        <dbReference type="ARBA" id="ARBA00022519"/>
    </source>
</evidence>
<accession>A0AAE3CYQ0</accession>
<evidence type="ECO:0000256" key="6">
    <source>
        <dbReference type="ARBA" id="ARBA00022989"/>
    </source>
</evidence>
<feature type="transmembrane region" description="Helical" evidence="8">
    <location>
        <begin position="160"/>
        <end position="177"/>
    </location>
</feature>
<feature type="transmembrane region" description="Helical" evidence="8">
    <location>
        <begin position="204"/>
        <end position="222"/>
    </location>
</feature>
<dbReference type="Pfam" id="PF02653">
    <property type="entry name" value="BPD_transp_2"/>
    <property type="match status" value="1"/>
</dbReference>
<keyword evidence="6 8" id="KW-1133">Transmembrane helix</keyword>
<keyword evidence="2" id="KW-0813">Transport</keyword>
<keyword evidence="3" id="KW-1003">Cell membrane</keyword>
<feature type="transmembrane region" description="Helical" evidence="8">
    <location>
        <begin position="131"/>
        <end position="153"/>
    </location>
</feature>
<dbReference type="Proteomes" id="UP001196509">
    <property type="component" value="Unassembled WGS sequence"/>
</dbReference>
<dbReference type="RefSeq" id="WP_220226621.1">
    <property type="nucleotide sequence ID" value="NZ_JAICBX010000001.1"/>
</dbReference>
<keyword evidence="5 8" id="KW-0812">Transmembrane</keyword>
<feature type="transmembrane region" description="Helical" evidence="8">
    <location>
        <begin position="79"/>
        <end position="100"/>
    </location>
</feature>
<reference evidence="9" key="1">
    <citation type="submission" date="2021-08" db="EMBL/GenBank/DDBJ databases">
        <title>Hoeflea bacterium WL0058 sp. nov., isolated from the sediment.</title>
        <authorList>
            <person name="Wang L."/>
            <person name="Zhang D."/>
        </authorList>
    </citation>
    <scope>NUCLEOTIDE SEQUENCE</scope>
    <source>
        <strain evidence="9">WL0058</strain>
    </source>
</reference>
<gene>
    <name evidence="9" type="ORF">K1W69_01810</name>
</gene>
<keyword evidence="10" id="KW-1185">Reference proteome</keyword>
<evidence type="ECO:0000256" key="7">
    <source>
        <dbReference type="ARBA" id="ARBA00023136"/>
    </source>
</evidence>
<feature type="transmembrane region" description="Helical" evidence="8">
    <location>
        <begin position="107"/>
        <end position="125"/>
    </location>
</feature>
<feature type="transmembrane region" description="Helical" evidence="8">
    <location>
        <begin position="336"/>
        <end position="352"/>
    </location>
</feature>
<dbReference type="GO" id="GO:0005886">
    <property type="term" value="C:plasma membrane"/>
    <property type="evidence" value="ECO:0007669"/>
    <property type="project" value="UniProtKB-SubCell"/>
</dbReference>
<name>A0AAE3CYQ0_9HYPH</name>
<sequence length="362" mass="38649">MDAHNNDPISQYEARLAELESKVLRLQEERSKSSPAPAVPKNFFERYAIIGIWVLLIALFAFIDSGIYDSSRFFSWTNFSTIFGTQGVLIVLTLGLLLPLTAGDFDLSIAANMTLSSLVVAILISQGSPTLVAVVLGLLVGAAIGAANAFFIVFFRIHSLIVTLGMATFVIGIAKWISGSRTISIFGANPTLIGWVNQTRLFEVSMSFWYALILCAIIWYFLEYTTPGRRLLFVGRAREVARLAGIRVDSVRALALISSGAIAAVAGVLAVGLNGSADPSSRIGLLLPAFAAAFLGATSIVPGRFNPVGSLIGVLLLATGISGLQIFGIPNFVQDLFYGGGLILAVAASQLVRRRQPMEFGS</sequence>
<keyword evidence="7 8" id="KW-0472">Membrane</keyword>
<evidence type="ECO:0000256" key="8">
    <source>
        <dbReference type="SAM" id="Phobius"/>
    </source>
</evidence>
<feature type="transmembrane region" description="Helical" evidence="8">
    <location>
        <begin position="47"/>
        <end position="67"/>
    </location>
</feature>
<evidence type="ECO:0000256" key="1">
    <source>
        <dbReference type="ARBA" id="ARBA00004651"/>
    </source>
</evidence>
<evidence type="ECO:0000313" key="9">
    <source>
        <dbReference type="EMBL" id="MBW8635904.1"/>
    </source>
</evidence>
<dbReference type="PANTHER" id="PTHR32196:SF21">
    <property type="entry name" value="ABC TRANSPORTER PERMEASE PROTEIN YPHD-RELATED"/>
    <property type="match status" value="1"/>
</dbReference>
<protein>
    <submittedName>
        <fullName evidence="9">ABC transporter permease</fullName>
    </submittedName>
</protein>
<evidence type="ECO:0000313" key="10">
    <source>
        <dbReference type="Proteomes" id="UP001196509"/>
    </source>
</evidence>
<feature type="transmembrane region" description="Helical" evidence="8">
    <location>
        <begin position="308"/>
        <end position="330"/>
    </location>
</feature>
<evidence type="ECO:0000256" key="5">
    <source>
        <dbReference type="ARBA" id="ARBA00022692"/>
    </source>
</evidence>
<dbReference type="PANTHER" id="PTHR32196">
    <property type="entry name" value="ABC TRANSPORTER PERMEASE PROTEIN YPHD-RELATED-RELATED"/>
    <property type="match status" value="1"/>
</dbReference>
<dbReference type="CDD" id="cd06579">
    <property type="entry name" value="TM_PBP1_transp_AraH_like"/>
    <property type="match status" value="1"/>
</dbReference>
<feature type="transmembrane region" description="Helical" evidence="8">
    <location>
        <begin position="251"/>
        <end position="271"/>
    </location>
</feature>
<evidence type="ECO:0000256" key="2">
    <source>
        <dbReference type="ARBA" id="ARBA00022448"/>
    </source>
</evidence>
<keyword evidence="4" id="KW-0997">Cell inner membrane</keyword>
<comment type="caution">
    <text evidence="9">The sequence shown here is derived from an EMBL/GenBank/DDBJ whole genome shotgun (WGS) entry which is preliminary data.</text>
</comment>
<evidence type="ECO:0000256" key="3">
    <source>
        <dbReference type="ARBA" id="ARBA00022475"/>
    </source>
</evidence>
<dbReference type="AlphaFoldDB" id="A0AAE3CYQ0"/>
<dbReference type="EMBL" id="JAICBX010000001">
    <property type="protein sequence ID" value="MBW8635904.1"/>
    <property type="molecule type" value="Genomic_DNA"/>
</dbReference>
<dbReference type="GO" id="GO:0022857">
    <property type="term" value="F:transmembrane transporter activity"/>
    <property type="evidence" value="ECO:0007669"/>
    <property type="project" value="InterPro"/>
</dbReference>
<comment type="subcellular location">
    <subcellularLocation>
        <location evidence="1">Cell membrane</location>
        <topology evidence="1">Multi-pass membrane protein</topology>
    </subcellularLocation>
</comment>